<feature type="domain" description="N-acetyltransferase" evidence="2">
    <location>
        <begin position="1"/>
        <end position="131"/>
    </location>
</feature>
<name>A0A327M6E0_9PROT</name>
<comment type="caution">
    <text evidence="3">The sequence shown here is derived from an EMBL/GenBank/DDBJ whole genome shotgun (WGS) entry which is preliminary data.</text>
</comment>
<gene>
    <name evidence="3" type="ORF">DOO78_16640</name>
</gene>
<dbReference type="InterPro" id="IPR016181">
    <property type="entry name" value="Acyl_CoA_acyltransferase"/>
</dbReference>
<dbReference type="PROSITE" id="PS51186">
    <property type="entry name" value="GNAT"/>
    <property type="match status" value="1"/>
</dbReference>
<dbReference type="Gene3D" id="3.40.630.30">
    <property type="match status" value="1"/>
</dbReference>
<keyword evidence="4" id="KW-1185">Reference proteome</keyword>
<dbReference type="SUPFAM" id="SSF55729">
    <property type="entry name" value="Acyl-CoA N-acyltransferases (Nat)"/>
    <property type="match status" value="1"/>
</dbReference>
<dbReference type="RefSeq" id="WP_111470991.1">
    <property type="nucleotide sequence ID" value="NZ_QLIX01000013.1"/>
</dbReference>
<proteinExistence type="predicted"/>
<dbReference type="Pfam" id="PF13508">
    <property type="entry name" value="Acetyltransf_7"/>
    <property type="match status" value="1"/>
</dbReference>
<feature type="region of interest" description="Disordered" evidence="1">
    <location>
        <begin position="1"/>
        <end position="21"/>
    </location>
</feature>
<dbReference type="EMBL" id="QLIX01000013">
    <property type="protein sequence ID" value="RAI57874.1"/>
    <property type="molecule type" value="Genomic_DNA"/>
</dbReference>
<accession>A0A327M6E0</accession>
<sequence length="132" mass="13579">MTGRGSGGGEGAAQVALRPGHPAAAAARARIHRAAQAAALPGLPGHPGLDAMAGTILHLHVAPPWQGCGIGGRLLAEAEAASPGGLGRHAFRRNLAARRFDERQGFRIAECREASAKEKGEPDIRYVLSPQG</sequence>
<evidence type="ECO:0000256" key="1">
    <source>
        <dbReference type="SAM" id="MobiDB-lite"/>
    </source>
</evidence>
<reference evidence="4" key="1">
    <citation type="submission" date="2018-06" db="EMBL/GenBank/DDBJ databases">
        <authorList>
            <person name="Khan S.A."/>
        </authorList>
    </citation>
    <scope>NUCLEOTIDE SEQUENCE [LARGE SCALE GENOMIC DNA]</scope>
    <source>
        <strain evidence="4">DB-1506</strain>
    </source>
</reference>
<evidence type="ECO:0000259" key="2">
    <source>
        <dbReference type="PROSITE" id="PS51186"/>
    </source>
</evidence>
<evidence type="ECO:0000313" key="3">
    <source>
        <dbReference type="EMBL" id="RAI57874.1"/>
    </source>
</evidence>
<organism evidence="3 4">
    <name type="scientific">Roseicella frigidaeris</name>
    <dbReference type="NCBI Taxonomy" id="2230885"/>
    <lineage>
        <taxon>Bacteria</taxon>
        <taxon>Pseudomonadati</taxon>
        <taxon>Pseudomonadota</taxon>
        <taxon>Alphaproteobacteria</taxon>
        <taxon>Acetobacterales</taxon>
        <taxon>Roseomonadaceae</taxon>
        <taxon>Roseicella</taxon>
    </lineage>
</organism>
<dbReference type="CDD" id="cd04301">
    <property type="entry name" value="NAT_SF"/>
    <property type="match status" value="1"/>
</dbReference>
<dbReference type="AlphaFoldDB" id="A0A327M6E0"/>
<dbReference type="GO" id="GO:0016747">
    <property type="term" value="F:acyltransferase activity, transferring groups other than amino-acyl groups"/>
    <property type="evidence" value="ECO:0007669"/>
    <property type="project" value="InterPro"/>
</dbReference>
<evidence type="ECO:0000313" key="4">
    <source>
        <dbReference type="Proteomes" id="UP000249065"/>
    </source>
</evidence>
<protein>
    <recommendedName>
        <fullName evidence="2">N-acetyltransferase domain-containing protein</fullName>
    </recommendedName>
</protein>
<feature type="compositionally biased region" description="Gly residues" evidence="1">
    <location>
        <begin position="1"/>
        <end position="11"/>
    </location>
</feature>
<dbReference type="InterPro" id="IPR000182">
    <property type="entry name" value="GNAT_dom"/>
</dbReference>
<dbReference type="OrthoDB" id="9797417at2"/>
<dbReference type="Proteomes" id="UP000249065">
    <property type="component" value="Unassembled WGS sequence"/>
</dbReference>